<dbReference type="GO" id="GO:0000166">
    <property type="term" value="F:nucleotide binding"/>
    <property type="evidence" value="ECO:0007669"/>
    <property type="project" value="InterPro"/>
</dbReference>
<gene>
    <name evidence="3" type="ORF">KHB02_16250</name>
</gene>
<comment type="caution">
    <text evidence="3">The sequence shown here is derived from an EMBL/GenBank/DDBJ whole genome shotgun (WGS) entry which is preliminary data.</text>
</comment>
<dbReference type="PANTHER" id="PTHR43818">
    <property type="entry name" value="BCDNA.GH03377"/>
    <property type="match status" value="1"/>
</dbReference>
<feature type="domain" description="Gfo/Idh/MocA-like oxidoreductase N-terminal" evidence="2">
    <location>
        <begin position="19"/>
        <end position="134"/>
    </location>
</feature>
<dbReference type="AlphaFoldDB" id="A0A942Y904"/>
<accession>A0A942Y904</accession>
<evidence type="ECO:0000256" key="1">
    <source>
        <dbReference type="ARBA" id="ARBA00023002"/>
    </source>
</evidence>
<dbReference type="PANTHER" id="PTHR43818:SF11">
    <property type="entry name" value="BCDNA.GH03377"/>
    <property type="match status" value="1"/>
</dbReference>
<name>A0A942Y904_9BACI</name>
<dbReference type="EMBL" id="JAGYPE010000002">
    <property type="protein sequence ID" value="MBS4182947.1"/>
    <property type="molecule type" value="Genomic_DNA"/>
</dbReference>
<evidence type="ECO:0000313" key="3">
    <source>
        <dbReference type="EMBL" id="MBS4182947.1"/>
    </source>
</evidence>
<dbReference type="InterPro" id="IPR000683">
    <property type="entry name" value="Gfo/Idh/MocA-like_OxRdtase_N"/>
</dbReference>
<dbReference type="SUPFAM" id="SSF51735">
    <property type="entry name" value="NAD(P)-binding Rossmann-fold domains"/>
    <property type="match status" value="1"/>
</dbReference>
<dbReference type="InterPro" id="IPR050463">
    <property type="entry name" value="Gfo/Idh/MocA_oxidrdct_glycsds"/>
</dbReference>
<dbReference type="Gene3D" id="3.40.50.720">
    <property type="entry name" value="NAD(P)-binding Rossmann-like Domain"/>
    <property type="match status" value="1"/>
</dbReference>
<dbReference type="Pfam" id="PF01408">
    <property type="entry name" value="GFO_IDH_MocA"/>
    <property type="match status" value="1"/>
</dbReference>
<dbReference type="GO" id="GO:0016491">
    <property type="term" value="F:oxidoreductase activity"/>
    <property type="evidence" value="ECO:0007669"/>
    <property type="project" value="UniProtKB-KW"/>
</dbReference>
<evidence type="ECO:0000259" key="2">
    <source>
        <dbReference type="Pfam" id="PF01408"/>
    </source>
</evidence>
<dbReference type="Gene3D" id="3.30.360.10">
    <property type="entry name" value="Dihydrodipicolinate Reductase, domain 2"/>
    <property type="match status" value="1"/>
</dbReference>
<proteinExistence type="predicted"/>
<dbReference type="Pfam" id="PF14100">
    <property type="entry name" value="DUF6807"/>
    <property type="match status" value="1"/>
</dbReference>
<organism evidence="3">
    <name type="scientific">Neobacillus citreus</name>
    <dbReference type="NCBI Taxonomy" id="2833578"/>
    <lineage>
        <taxon>Bacteria</taxon>
        <taxon>Bacillati</taxon>
        <taxon>Bacillota</taxon>
        <taxon>Bacilli</taxon>
        <taxon>Bacillales</taxon>
        <taxon>Bacillaceae</taxon>
        <taxon>Neobacillus</taxon>
    </lineage>
</organism>
<sequence>MTARGPRAVRRTDTAPPGVVLVGARGYGLHHRANIDRLVAAGRCTLTAVVDPTLGVEEDGGAPVVADVAAAGAHGRVDVVVVAAPIAAHLPLAVAALEAGADVLLEKPPVTTRAALAELLEAERRTGGVVQVGFQSLGSAAVPAIRDGLVVGPVRSAAAVGTWTRDQAYWTRSGWAGRRRVDGVEVLDGVVTNPLAHAVATALALVGCRHASDVARVEVELYRANAIEGDDTSAVRVTTTAGLIATAALTLCGPSEVLPTVLVTGDDGRVDFGYTTDEVVGGGRTSRHGRTDLLEDLLAHRTSGTPLLVPLASTGAFVEVLEAVRATEPSQIDHPWVTWVGDGPARRPQVVGVEAVVTEAADRLALFSEVGAPWAHSARDRVLATVRVGGRQVAEVRDGAGTVVTSSPRPYLHPVRTLDGVTVSAHHPGDHDWHCGLGMAIPDVDGVNCWGGRTYVDGEGYVWRDDHGSVAVVSAEQRDDSLAQELVWCGPSGQVVLREDRFLRWGTVEGGWSLDWSSSFRAPGRRAVELGGPGSNGRVGAGYGGLFWRFAPCTDVRVRTADAVGEEAVHGSVAPWIEWAARFDGRRARVRIEALDHADPWFVRAAEYPAIGSALAWRSPVVVRPGVPLVRSFRATIS</sequence>
<dbReference type="InterPro" id="IPR029475">
    <property type="entry name" value="DUF6807"/>
</dbReference>
<protein>
    <submittedName>
        <fullName evidence="3">PmoA family protein</fullName>
    </submittedName>
</protein>
<dbReference type="InterPro" id="IPR036291">
    <property type="entry name" value="NAD(P)-bd_dom_sf"/>
</dbReference>
<keyword evidence="1" id="KW-0560">Oxidoreductase</keyword>
<reference evidence="3" key="1">
    <citation type="submission" date="2021-05" db="EMBL/GenBank/DDBJ databases">
        <title>Novel Bacillus species.</title>
        <authorList>
            <person name="Liu G."/>
        </authorList>
    </citation>
    <scope>NUCLEOTIDE SEQUENCE</scope>
    <source>
        <strain evidence="3">FJAT-50051</strain>
    </source>
</reference>